<protein>
    <submittedName>
        <fullName evidence="1">Uncharacterized protein</fullName>
    </submittedName>
</protein>
<dbReference type="Proteomes" id="UP000537718">
    <property type="component" value="Unassembled WGS sequence"/>
</dbReference>
<reference evidence="1 2" key="1">
    <citation type="submission" date="2020-08" db="EMBL/GenBank/DDBJ databases">
        <title>Genomic Encyclopedia of Type Strains, Phase IV (KMG-V): Genome sequencing to study the core and pangenomes of soil and plant-associated prokaryotes.</title>
        <authorList>
            <person name="Whitman W."/>
        </authorList>
    </citation>
    <scope>NUCLEOTIDE SEQUENCE [LARGE SCALE GENOMIC DNA]</scope>
    <source>
        <strain evidence="1 2">MP7CTX6</strain>
    </source>
</reference>
<name>A0A7W9DLS9_9SPHI</name>
<evidence type="ECO:0000313" key="1">
    <source>
        <dbReference type="EMBL" id="MBB5622480.1"/>
    </source>
</evidence>
<comment type="caution">
    <text evidence="1">The sequence shown here is derived from an EMBL/GenBank/DDBJ whole genome shotgun (WGS) entry which is preliminary data.</text>
</comment>
<dbReference type="RefSeq" id="WP_183868391.1">
    <property type="nucleotide sequence ID" value="NZ_JACHCF010000008.1"/>
</dbReference>
<evidence type="ECO:0000313" key="2">
    <source>
        <dbReference type="Proteomes" id="UP000537718"/>
    </source>
</evidence>
<dbReference type="AlphaFoldDB" id="A0A7W9DLS9"/>
<accession>A0A7W9DLS9</accession>
<dbReference type="EMBL" id="JACHCF010000008">
    <property type="protein sequence ID" value="MBB5622480.1"/>
    <property type="molecule type" value="Genomic_DNA"/>
</dbReference>
<gene>
    <name evidence="1" type="ORF">HDE69_003555</name>
</gene>
<sequence>MKQIGNVPEINEVKSHLEVLKTKQLITAWHVPYEEVLTRLTAAVFFLTPTDESKLDEIWQELGIHQRIQYQMNADKSLSPLEWRVEFNTSAE</sequence>
<proteinExistence type="predicted"/>
<organism evidence="1 2">
    <name type="scientific">Pedobacter cryoconitis</name>
    <dbReference type="NCBI Taxonomy" id="188932"/>
    <lineage>
        <taxon>Bacteria</taxon>
        <taxon>Pseudomonadati</taxon>
        <taxon>Bacteroidota</taxon>
        <taxon>Sphingobacteriia</taxon>
        <taxon>Sphingobacteriales</taxon>
        <taxon>Sphingobacteriaceae</taxon>
        <taxon>Pedobacter</taxon>
    </lineage>
</organism>